<dbReference type="Proteomes" id="UP000325577">
    <property type="component" value="Linkage Group LG5"/>
</dbReference>
<dbReference type="AlphaFoldDB" id="A0A5J4ZV57"/>
<proteinExistence type="predicted"/>
<evidence type="ECO:0000256" key="1">
    <source>
        <dbReference type="SAM" id="MobiDB-lite"/>
    </source>
</evidence>
<feature type="region of interest" description="Disordered" evidence="1">
    <location>
        <begin position="123"/>
        <end position="146"/>
    </location>
</feature>
<protein>
    <submittedName>
        <fullName evidence="2">Uncharacterized protein</fullName>
    </submittedName>
</protein>
<organism evidence="2 3">
    <name type="scientific">Nyssa sinensis</name>
    <dbReference type="NCBI Taxonomy" id="561372"/>
    <lineage>
        <taxon>Eukaryota</taxon>
        <taxon>Viridiplantae</taxon>
        <taxon>Streptophyta</taxon>
        <taxon>Embryophyta</taxon>
        <taxon>Tracheophyta</taxon>
        <taxon>Spermatophyta</taxon>
        <taxon>Magnoliopsida</taxon>
        <taxon>eudicotyledons</taxon>
        <taxon>Gunneridae</taxon>
        <taxon>Pentapetalae</taxon>
        <taxon>asterids</taxon>
        <taxon>Cornales</taxon>
        <taxon>Nyssaceae</taxon>
        <taxon>Nyssa</taxon>
    </lineage>
</organism>
<sequence length="146" mass="16423">MNNGVSFAQVVKTGSSGYNKKIFVEVDSAENGWLYKSAIAKLRVLRSIDSLRESFVGEGVYDIQLRAMGVSRVQVLTKNFEAINRVISLKSKGVIFDVRIMEEQAIMLKCGCYENQRDNRVIENSKQEESSKKEEDEMEDNMAVGG</sequence>
<dbReference type="EMBL" id="CM018048">
    <property type="protein sequence ID" value="KAA8521774.1"/>
    <property type="molecule type" value="Genomic_DNA"/>
</dbReference>
<accession>A0A5J4ZV57</accession>
<dbReference type="OrthoDB" id="1751185at2759"/>
<reference evidence="2 3" key="1">
    <citation type="submission" date="2019-09" db="EMBL/GenBank/DDBJ databases">
        <title>A chromosome-level genome assembly of the Chinese tupelo Nyssa sinensis.</title>
        <authorList>
            <person name="Yang X."/>
            <person name="Kang M."/>
            <person name="Yang Y."/>
            <person name="Xiong H."/>
            <person name="Wang M."/>
            <person name="Zhang Z."/>
            <person name="Wang Z."/>
            <person name="Wu H."/>
            <person name="Ma T."/>
            <person name="Liu J."/>
            <person name="Xi Z."/>
        </authorList>
    </citation>
    <scope>NUCLEOTIDE SEQUENCE [LARGE SCALE GENOMIC DNA]</scope>
    <source>
        <strain evidence="2">J267</strain>
        <tissue evidence="2">Leaf</tissue>
    </source>
</reference>
<gene>
    <name evidence="2" type="ORF">F0562_012447</name>
</gene>
<name>A0A5J4ZV57_9ASTE</name>
<evidence type="ECO:0000313" key="2">
    <source>
        <dbReference type="EMBL" id="KAA8521774.1"/>
    </source>
</evidence>
<evidence type="ECO:0000313" key="3">
    <source>
        <dbReference type="Proteomes" id="UP000325577"/>
    </source>
</evidence>
<feature type="compositionally biased region" description="Basic and acidic residues" evidence="1">
    <location>
        <begin position="123"/>
        <end position="135"/>
    </location>
</feature>
<keyword evidence="3" id="KW-1185">Reference proteome</keyword>